<comment type="subunit">
    <text evidence="2">Heterodimer.</text>
</comment>
<dbReference type="PANTHER" id="PTHR23351:SF52">
    <property type="entry name" value="PROTO-ONCOGENE C-FOS-RELATED"/>
    <property type="match status" value="1"/>
</dbReference>
<feature type="compositionally biased region" description="Polar residues" evidence="3">
    <location>
        <begin position="88"/>
        <end position="103"/>
    </location>
</feature>
<dbReference type="PRINTS" id="PR00042">
    <property type="entry name" value="LEUZIPPRFOS"/>
</dbReference>
<dbReference type="FunFam" id="1.20.5.170:FF:000006">
    <property type="entry name" value="fos-related antigen 2 isoform X1"/>
    <property type="match status" value="1"/>
</dbReference>
<dbReference type="InterPro" id="IPR046347">
    <property type="entry name" value="bZIP_sf"/>
</dbReference>
<feature type="domain" description="BZIP" evidence="4">
    <location>
        <begin position="130"/>
        <end position="193"/>
    </location>
</feature>
<evidence type="ECO:0000256" key="3">
    <source>
        <dbReference type="SAM" id="MobiDB-lite"/>
    </source>
</evidence>
<reference evidence="5" key="3">
    <citation type="submission" date="2025-09" db="UniProtKB">
        <authorList>
            <consortium name="Ensembl"/>
        </authorList>
    </citation>
    <scope>IDENTIFICATION</scope>
</reference>
<reference evidence="5" key="1">
    <citation type="submission" date="2021-04" db="EMBL/GenBank/DDBJ databases">
        <authorList>
            <consortium name="Wellcome Sanger Institute Data Sharing"/>
        </authorList>
    </citation>
    <scope>NUCLEOTIDE SEQUENCE [LARGE SCALE GENOMIC DNA]</scope>
</reference>
<dbReference type="Pfam" id="PF00170">
    <property type="entry name" value="bZIP_1"/>
    <property type="match status" value="1"/>
</dbReference>
<dbReference type="Proteomes" id="UP000472264">
    <property type="component" value="Chromosome 22"/>
</dbReference>
<keyword evidence="6" id="KW-1185">Reference proteome</keyword>
<dbReference type="SUPFAM" id="SSF57959">
    <property type="entry name" value="Leucine zipper domain"/>
    <property type="match status" value="1"/>
</dbReference>
<dbReference type="PANTHER" id="PTHR23351">
    <property type="entry name" value="FOS TRANSCRIPTION FACTOR-RELATED"/>
    <property type="match status" value="1"/>
</dbReference>
<protein>
    <submittedName>
        <fullName evidence="5">V-fos FBJ murine osteosarcoma viral oncogene homolog Aa</fullName>
    </submittedName>
</protein>
<gene>
    <name evidence="5" type="primary">fosaa</name>
</gene>
<dbReference type="InterPro" id="IPR004827">
    <property type="entry name" value="bZIP"/>
</dbReference>
<evidence type="ECO:0000256" key="2">
    <source>
        <dbReference type="ARBA" id="ARBA00061721"/>
    </source>
</evidence>
<comment type="function">
    <text evidence="1">Nuclear phosphoprotein which forms a tight but non-covalently linked complex with the JUN/AP-1 transcription factor. FOS has a critical function in regulating the development of cells destined to form and maintain the skeleton. It is thought to have an important role in signal transduction, cell proliferation and differentiation.</text>
</comment>
<evidence type="ECO:0000313" key="6">
    <source>
        <dbReference type="Proteomes" id="UP000472264"/>
    </source>
</evidence>
<dbReference type="GO" id="GO:0000981">
    <property type="term" value="F:DNA-binding transcription factor activity, RNA polymerase II-specific"/>
    <property type="evidence" value="ECO:0007669"/>
    <property type="project" value="TreeGrafter"/>
</dbReference>
<feature type="region of interest" description="Disordered" evidence="3">
    <location>
        <begin position="88"/>
        <end position="152"/>
    </location>
</feature>
<reference evidence="5" key="2">
    <citation type="submission" date="2025-08" db="UniProtKB">
        <authorList>
            <consortium name="Ensembl"/>
        </authorList>
    </citation>
    <scope>IDENTIFICATION</scope>
</reference>
<evidence type="ECO:0000259" key="4">
    <source>
        <dbReference type="PROSITE" id="PS50217"/>
    </source>
</evidence>
<dbReference type="Gene3D" id="1.20.5.170">
    <property type="match status" value="1"/>
</dbReference>
<dbReference type="InterPro" id="IPR000837">
    <property type="entry name" value="AP-1"/>
</dbReference>
<dbReference type="AlphaFoldDB" id="A0A665WFK4"/>
<dbReference type="PROSITE" id="PS50217">
    <property type="entry name" value="BZIP"/>
    <property type="match status" value="1"/>
</dbReference>
<sequence length="368" mass="40455">MYHNNLTPDMDSDSPTCRTESPVGTLSYLHFFFYLYCLPHSLFNSIFQEVCQDMSVEDTPFVPTVTAISSTPDFQWMVQPTIITSVSPSLGSRQANEPQSSHRATPKAGGNKGKNAVRKGKTEQLSPEEEEKKRIRRERNKMAAAKCRNRRRELTDTLQAETDKLEEEKAALETEIANLLKEKERLEFILATHKPVCQMSEELEAIFQEPTGSPELPPSPSLQDMDIPSDPSTAISGNSNILLCASAEINICDLEPSLDIKDGLLDSMLPGLEEKTPMETARSVPDIDLSSSLGVSDWETLYKSVSSDLEPLTTPVVTSTPTCSTYLSVFTFACPELDCLTDGLDSHKGGGGKTESVDILNSPTLLAL</sequence>
<evidence type="ECO:0000313" key="5">
    <source>
        <dbReference type="Ensembl" id="ENSENLP00000042763.1"/>
    </source>
</evidence>
<accession>A0A665WFK4</accession>
<name>A0A665WFK4_ECHNA</name>
<dbReference type="CDD" id="cd14721">
    <property type="entry name" value="bZIP_Fos"/>
    <property type="match status" value="1"/>
</dbReference>
<evidence type="ECO:0000256" key="1">
    <source>
        <dbReference type="ARBA" id="ARBA00058242"/>
    </source>
</evidence>
<dbReference type="GO" id="GO:0000978">
    <property type="term" value="F:RNA polymerase II cis-regulatory region sequence-specific DNA binding"/>
    <property type="evidence" value="ECO:0007669"/>
    <property type="project" value="TreeGrafter"/>
</dbReference>
<dbReference type="Ensembl" id="ENSENLT00000043858.1">
    <property type="protein sequence ID" value="ENSENLP00000042763.1"/>
    <property type="gene ID" value="ENSENLG00000018231.1"/>
</dbReference>
<organism evidence="5 6">
    <name type="scientific">Echeneis naucrates</name>
    <name type="common">Live sharksucker</name>
    <dbReference type="NCBI Taxonomy" id="173247"/>
    <lineage>
        <taxon>Eukaryota</taxon>
        <taxon>Metazoa</taxon>
        <taxon>Chordata</taxon>
        <taxon>Craniata</taxon>
        <taxon>Vertebrata</taxon>
        <taxon>Euteleostomi</taxon>
        <taxon>Actinopterygii</taxon>
        <taxon>Neopterygii</taxon>
        <taxon>Teleostei</taxon>
        <taxon>Neoteleostei</taxon>
        <taxon>Acanthomorphata</taxon>
        <taxon>Carangaria</taxon>
        <taxon>Carangiformes</taxon>
        <taxon>Echeneidae</taxon>
        <taxon>Echeneis</taxon>
    </lineage>
</organism>
<dbReference type="GO" id="GO:0005634">
    <property type="term" value="C:nucleus"/>
    <property type="evidence" value="ECO:0007669"/>
    <property type="project" value="TreeGrafter"/>
</dbReference>
<dbReference type="SMART" id="SM00338">
    <property type="entry name" value="BRLZ"/>
    <property type="match status" value="1"/>
</dbReference>
<dbReference type="PROSITE" id="PS00036">
    <property type="entry name" value="BZIP_BASIC"/>
    <property type="match status" value="1"/>
</dbReference>
<proteinExistence type="predicted"/>